<keyword evidence="4" id="KW-0418">Kinase</keyword>
<keyword evidence="1" id="KW-0863">Zinc-finger</keyword>
<dbReference type="Gene3D" id="3.30.40.10">
    <property type="entry name" value="Zinc/RING finger domain, C3HC4 (zinc finger)"/>
    <property type="match status" value="1"/>
</dbReference>
<dbReference type="OrthoDB" id="2122982at2759"/>
<dbReference type="InterPro" id="IPR013083">
    <property type="entry name" value="Znf_RING/FYVE/PHD"/>
</dbReference>
<dbReference type="PANTHER" id="PTHR21540">
    <property type="entry name" value="RING FINGER AND SWIM DOMAIN-CONTAINING PROTEIN 2"/>
    <property type="match status" value="1"/>
</dbReference>
<keyword evidence="1" id="KW-0479">Metal-binding</keyword>
<dbReference type="PANTHER" id="PTHR21540:SF0">
    <property type="entry name" value="PHD FAMILY PROTEIN"/>
    <property type="match status" value="1"/>
</dbReference>
<dbReference type="GO" id="GO:0004709">
    <property type="term" value="F:MAP kinase kinase kinase activity"/>
    <property type="evidence" value="ECO:0007669"/>
    <property type="project" value="UniProtKB-EC"/>
</dbReference>
<feature type="domain" description="SWIM-type" evidence="3">
    <location>
        <begin position="42"/>
        <end position="72"/>
    </location>
</feature>
<keyword evidence="5" id="KW-1185">Reference proteome</keyword>
<evidence type="ECO:0000259" key="3">
    <source>
        <dbReference type="PROSITE" id="PS50966"/>
    </source>
</evidence>
<dbReference type="InterPro" id="IPR001841">
    <property type="entry name" value="Znf_RING"/>
</dbReference>
<name>A0A2P6Q045_ROSCH</name>
<evidence type="ECO:0000313" key="4">
    <source>
        <dbReference type="EMBL" id="PRQ27542.1"/>
    </source>
</evidence>
<dbReference type="SUPFAM" id="SSF57850">
    <property type="entry name" value="RING/U-box"/>
    <property type="match status" value="1"/>
</dbReference>
<dbReference type="GO" id="GO:0008270">
    <property type="term" value="F:zinc ion binding"/>
    <property type="evidence" value="ECO:0007669"/>
    <property type="project" value="UniProtKB-KW"/>
</dbReference>
<dbReference type="Proteomes" id="UP000238479">
    <property type="component" value="Chromosome 6"/>
</dbReference>
<dbReference type="AlphaFoldDB" id="A0A2P6Q045"/>
<dbReference type="InterPro" id="IPR007527">
    <property type="entry name" value="Znf_SWIM"/>
</dbReference>
<keyword evidence="4" id="KW-0808">Transferase</keyword>
<proteinExistence type="predicted"/>
<accession>A0A2P6Q045</accession>
<feature type="domain" description="RING-type" evidence="2">
    <location>
        <begin position="144"/>
        <end position="190"/>
    </location>
</feature>
<dbReference type="Pfam" id="PF13639">
    <property type="entry name" value="zf-RING_2"/>
    <property type="match status" value="1"/>
</dbReference>
<dbReference type="Gramene" id="PRQ27542">
    <property type="protein sequence ID" value="PRQ27542"/>
    <property type="gene ID" value="RchiOBHm_Chr6g0306401"/>
</dbReference>
<dbReference type="InterPro" id="IPR039903">
    <property type="entry name" value="Zswim2"/>
</dbReference>
<sequence>MPRPSRYKPFNDRLERALNQHIRLLLRSGATFFILGDTGNVYTATITSYPKCSCPDPVTPCKHLLFVYLQVLGLSANDKSLRDGTFSQWEVQCMLGRDTLPESLAGESVRQWFHQLYDFQGRQRQQGSSSSSRPRVVIEEGTCCPVCLDEMGKQDKVVACGTCRNPIHEECFLKWKRSARKKPAHCVMCRARWGSIQQEQEKYLNLAAYASTSEEDEDEDEYE</sequence>
<evidence type="ECO:0000313" key="5">
    <source>
        <dbReference type="Proteomes" id="UP000238479"/>
    </source>
</evidence>
<dbReference type="PROSITE" id="PS50966">
    <property type="entry name" value="ZF_SWIM"/>
    <property type="match status" value="1"/>
</dbReference>
<keyword evidence="1" id="KW-0862">Zinc</keyword>
<comment type="caution">
    <text evidence="4">The sequence shown here is derived from an EMBL/GenBank/DDBJ whole genome shotgun (WGS) entry which is preliminary data.</text>
</comment>
<evidence type="ECO:0000259" key="2">
    <source>
        <dbReference type="PROSITE" id="PS50089"/>
    </source>
</evidence>
<organism evidence="4 5">
    <name type="scientific">Rosa chinensis</name>
    <name type="common">China rose</name>
    <dbReference type="NCBI Taxonomy" id="74649"/>
    <lineage>
        <taxon>Eukaryota</taxon>
        <taxon>Viridiplantae</taxon>
        <taxon>Streptophyta</taxon>
        <taxon>Embryophyta</taxon>
        <taxon>Tracheophyta</taxon>
        <taxon>Spermatophyta</taxon>
        <taxon>Magnoliopsida</taxon>
        <taxon>eudicotyledons</taxon>
        <taxon>Gunneridae</taxon>
        <taxon>Pentapetalae</taxon>
        <taxon>rosids</taxon>
        <taxon>fabids</taxon>
        <taxon>Rosales</taxon>
        <taxon>Rosaceae</taxon>
        <taxon>Rosoideae</taxon>
        <taxon>Rosoideae incertae sedis</taxon>
        <taxon>Rosa</taxon>
    </lineage>
</organism>
<dbReference type="PROSITE" id="PS50089">
    <property type="entry name" value="ZF_RING_2"/>
    <property type="match status" value="1"/>
</dbReference>
<dbReference type="EC" id="2.7.11.25" evidence="4"/>
<reference evidence="4 5" key="1">
    <citation type="journal article" date="2018" name="Nat. Genet.">
        <title>The Rosa genome provides new insights in the design of modern roses.</title>
        <authorList>
            <person name="Bendahmane M."/>
        </authorList>
    </citation>
    <scope>NUCLEOTIDE SEQUENCE [LARGE SCALE GENOMIC DNA]</scope>
    <source>
        <strain evidence="5">cv. Old Blush</strain>
    </source>
</reference>
<dbReference type="GO" id="GO:0061630">
    <property type="term" value="F:ubiquitin protein ligase activity"/>
    <property type="evidence" value="ECO:0007669"/>
    <property type="project" value="InterPro"/>
</dbReference>
<gene>
    <name evidence="4" type="ORF">RchiOBHm_Chr6g0306401</name>
</gene>
<dbReference type="EMBL" id="PDCK01000044">
    <property type="protein sequence ID" value="PRQ27542.1"/>
    <property type="molecule type" value="Genomic_DNA"/>
</dbReference>
<dbReference type="OMA" id="ICVVCRA"/>
<evidence type="ECO:0000256" key="1">
    <source>
        <dbReference type="PROSITE-ProRule" id="PRU00175"/>
    </source>
</evidence>
<protein>
    <submittedName>
        <fullName evidence="4">Putative mitogen-activated protein kinase kinase kinase transcription factor C2H2 family</fullName>
        <ecNumber evidence="4">2.7.11.25</ecNumber>
    </submittedName>
</protein>